<name>A0A1V6XB80_PENNA</name>
<sequence>MPSTESSNIST</sequence>
<accession>A0A1V6XB80</accession>
<dbReference type="EMBL" id="MOOB01000097">
    <property type="protein sequence ID" value="OQE72404.1"/>
    <property type="molecule type" value="Genomic_DNA"/>
</dbReference>
<feature type="non-terminal residue" evidence="1">
    <location>
        <position position="11"/>
    </location>
</feature>
<evidence type="ECO:0000313" key="2">
    <source>
        <dbReference type="Proteomes" id="UP000191691"/>
    </source>
</evidence>
<comment type="caution">
    <text evidence="1">The sequence shown here is derived from an EMBL/GenBank/DDBJ whole genome shotgun (WGS) entry which is preliminary data.</text>
</comment>
<dbReference type="Proteomes" id="UP000191691">
    <property type="component" value="Unassembled WGS sequence"/>
</dbReference>
<reference evidence="2" key="1">
    <citation type="journal article" date="2017" name="Nat. Microbiol.">
        <title>Global analysis of biosynthetic gene clusters reveals vast potential of secondary metabolite production in Penicillium species.</title>
        <authorList>
            <person name="Nielsen J.C."/>
            <person name="Grijseels S."/>
            <person name="Prigent S."/>
            <person name="Ji B."/>
            <person name="Dainat J."/>
            <person name="Nielsen K.F."/>
            <person name="Frisvad J.C."/>
            <person name="Workman M."/>
            <person name="Nielsen J."/>
        </authorList>
    </citation>
    <scope>NUCLEOTIDE SEQUENCE [LARGE SCALE GENOMIC DNA]</scope>
    <source>
        <strain evidence="2">IBT 13039</strain>
    </source>
</reference>
<protein>
    <submittedName>
        <fullName evidence="1">Uncharacterized protein</fullName>
    </submittedName>
</protein>
<gene>
    <name evidence="1" type="ORF">PENNAL_c0097G07917</name>
</gene>
<evidence type="ECO:0000313" key="1">
    <source>
        <dbReference type="EMBL" id="OQE72404.1"/>
    </source>
</evidence>
<organism evidence="1 2">
    <name type="scientific">Penicillium nalgiovense</name>
    <dbReference type="NCBI Taxonomy" id="60175"/>
    <lineage>
        <taxon>Eukaryota</taxon>
        <taxon>Fungi</taxon>
        <taxon>Dikarya</taxon>
        <taxon>Ascomycota</taxon>
        <taxon>Pezizomycotina</taxon>
        <taxon>Eurotiomycetes</taxon>
        <taxon>Eurotiomycetidae</taxon>
        <taxon>Eurotiales</taxon>
        <taxon>Aspergillaceae</taxon>
        <taxon>Penicillium</taxon>
    </lineage>
</organism>
<proteinExistence type="predicted"/>
<keyword evidence="2" id="KW-1185">Reference proteome</keyword>